<dbReference type="OrthoDB" id="9786218at2"/>
<keyword evidence="1" id="KW-0472">Membrane</keyword>
<feature type="transmembrane region" description="Helical" evidence="1">
    <location>
        <begin position="123"/>
        <end position="140"/>
    </location>
</feature>
<keyword evidence="1" id="KW-1133">Transmembrane helix</keyword>
<evidence type="ECO:0000313" key="3">
    <source>
        <dbReference type="Proteomes" id="UP000198356"/>
    </source>
</evidence>
<dbReference type="EMBL" id="FZOU01000003">
    <property type="protein sequence ID" value="SNS95684.1"/>
    <property type="molecule type" value="Genomic_DNA"/>
</dbReference>
<evidence type="ECO:0008006" key="4">
    <source>
        <dbReference type="Google" id="ProtNLM"/>
    </source>
</evidence>
<accession>A0A239ITD4</accession>
<sequence>MDASASTTHNPSERWAQLIALIVLYAAPALFCIHIACVSDPDIWWHLRTGEWILQHHAIPRTDPFTSDVAGQPWQAYSWLFELLIYRLYTAFGMPGIVAYSGGMVLAITAALHHLVRRRQRDFSLVIVMTWLATFALGHLFTPRPWMFTILFFVLEVDILLHVRRTGRQRELLWLPAIFCLWANTHIQFIDGLLVLGLAFTVAAYEEWRKESKGALWMGAALAASLAATCVNPYGWHIYQVAYDLASQPGVLNKIDELKAIPFRQLADFATLFLALGAAAALARAKRLPLFETGLFLFAAVISFRSQRDVWVMATVAIAILAAAVPGSEKAKDRLPAFAPTLAAVAASLLLLIGFKAMRITDASLSPQLAAAMPVRALEDIQRKGFTGRLYNNFDWGGYLIWKLRMPVSIDGRAALHGDQRIDRSIATWSAQPDWATDPQLAGAGLVVAPVTAPLTQLLRNDQRFQLTYEDRLAAVFVSRAEIAKRAETTPSATLVAHR</sequence>
<dbReference type="Proteomes" id="UP000198356">
    <property type="component" value="Unassembled WGS sequence"/>
</dbReference>
<feature type="transmembrane region" description="Helical" evidence="1">
    <location>
        <begin position="215"/>
        <end position="235"/>
    </location>
</feature>
<dbReference type="AlphaFoldDB" id="A0A239ITD4"/>
<feature type="transmembrane region" description="Helical" evidence="1">
    <location>
        <begin position="88"/>
        <end position="111"/>
    </location>
</feature>
<feature type="transmembrane region" description="Helical" evidence="1">
    <location>
        <begin position="334"/>
        <end position="355"/>
    </location>
</feature>
<evidence type="ECO:0000313" key="2">
    <source>
        <dbReference type="EMBL" id="SNS95684.1"/>
    </source>
</evidence>
<feature type="transmembrane region" description="Helical" evidence="1">
    <location>
        <begin position="15"/>
        <end position="36"/>
    </location>
</feature>
<gene>
    <name evidence="2" type="ORF">SAMN05421770_103220</name>
</gene>
<keyword evidence="3" id="KW-1185">Reference proteome</keyword>
<proteinExistence type="predicted"/>
<evidence type="ECO:0000256" key="1">
    <source>
        <dbReference type="SAM" id="Phobius"/>
    </source>
</evidence>
<feature type="transmembrane region" description="Helical" evidence="1">
    <location>
        <begin position="175"/>
        <end position="203"/>
    </location>
</feature>
<feature type="transmembrane region" description="Helical" evidence="1">
    <location>
        <begin position="311"/>
        <end position="328"/>
    </location>
</feature>
<dbReference type="RefSeq" id="WP_089408338.1">
    <property type="nucleotide sequence ID" value="NZ_FZOU01000003.1"/>
</dbReference>
<reference evidence="2 3" key="1">
    <citation type="submission" date="2017-06" db="EMBL/GenBank/DDBJ databases">
        <authorList>
            <person name="Kim H.J."/>
            <person name="Triplett B.A."/>
        </authorList>
    </citation>
    <scope>NUCLEOTIDE SEQUENCE [LARGE SCALE GENOMIC DNA]</scope>
    <source>
        <strain evidence="2 3">DSM 18704</strain>
    </source>
</reference>
<keyword evidence="1" id="KW-0812">Transmembrane</keyword>
<protein>
    <recommendedName>
        <fullName evidence="4">Dolichyl-phosphate-mannose-protein mannosyltransferase</fullName>
    </recommendedName>
</protein>
<feature type="transmembrane region" description="Helical" evidence="1">
    <location>
        <begin position="146"/>
        <end position="163"/>
    </location>
</feature>
<organism evidence="2 3">
    <name type="scientific">Granulicella rosea</name>
    <dbReference type="NCBI Taxonomy" id="474952"/>
    <lineage>
        <taxon>Bacteria</taxon>
        <taxon>Pseudomonadati</taxon>
        <taxon>Acidobacteriota</taxon>
        <taxon>Terriglobia</taxon>
        <taxon>Terriglobales</taxon>
        <taxon>Acidobacteriaceae</taxon>
        <taxon>Granulicella</taxon>
    </lineage>
</organism>
<name>A0A239ITD4_9BACT</name>